<gene>
    <name evidence="2" type="ORF">Phi19:1_gp018</name>
</gene>
<accession>R9ZZC1</accession>
<evidence type="ECO:0000313" key="2">
    <source>
        <dbReference type="EMBL" id="AGO47308.1"/>
    </source>
</evidence>
<organism evidence="2 3">
    <name type="scientific">Cellulophaga phage phi19:1</name>
    <dbReference type="NCBI Taxonomy" id="1327970"/>
    <lineage>
        <taxon>Viruses</taxon>
        <taxon>Duplodnaviria</taxon>
        <taxon>Heunggongvirae</taxon>
        <taxon>Uroviricota</taxon>
        <taxon>Caudoviricetes</taxon>
        <taxon>Assiduviridae</taxon>
        <taxon>Cellubavirus</taxon>
        <taxon>Cellubavirus phi19una</taxon>
    </lineage>
</organism>
<dbReference type="EMBL" id="KC821607">
    <property type="protein sequence ID" value="AGO47308.1"/>
    <property type="molecule type" value="Genomic_DNA"/>
</dbReference>
<protein>
    <recommendedName>
        <fullName evidence="4">Transmembrane protein</fullName>
    </recommendedName>
</protein>
<keyword evidence="1" id="KW-0812">Transmembrane</keyword>
<dbReference type="GeneID" id="16880929"/>
<proteinExistence type="predicted"/>
<evidence type="ECO:0008006" key="4">
    <source>
        <dbReference type="Google" id="ProtNLM"/>
    </source>
</evidence>
<feature type="transmembrane region" description="Helical" evidence="1">
    <location>
        <begin position="12"/>
        <end position="34"/>
    </location>
</feature>
<name>R9ZZC1_9CAUD</name>
<keyword evidence="3" id="KW-1185">Reference proteome</keyword>
<reference evidence="3" key="2">
    <citation type="submission" date="2013-03" db="EMBL/GenBank/DDBJ databases">
        <title>The Cellulophaga phages: a novel, diverse, and globally ubiquitous model system.</title>
        <authorList>
            <person name="Holmfeldt K."/>
            <person name="Solonenko N."/>
            <person name="Shah M."/>
            <person name="Corrier K."/>
            <person name="Riemann L."/>
            <person name="VerBerkmoes N.C."/>
            <person name="Sullivan M.B."/>
        </authorList>
    </citation>
    <scope>NUCLEOTIDE SEQUENCE [LARGE SCALE GENOMIC DNA]</scope>
</reference>
<dbReference type="Proteomes" id="UP000014730">
    <property type="component" value="Segment"/>
</dbReference>
<dbReference type="KEGG" id="vg:16880929"/>
<evidence type="ECO:0000313" key="3">
    <source>
        <dbReference type="Proteomes" id="UP000014730"/>
    </source>
</evidence>
<reference evidence="2 3" key="1">
    <citation type="journal article" date="2013" name="Proc. Natl. Acad. Sci. U.S.A.">
        <title>Twelve previously unknown phage genera are ubiquitous in global oceans.</title>
        <authorList>
            <person name="Holmfeldt K."/>
            <person name="Solonenko N."/>
            <person name="Shah M."/>
            <person name="Corrier K."/>
            <person name="Riemann L."/>
            <person name="Verberkmoes N.C."/>
            <person name="Sullivan M.B."/>
        </authorList>
    </citation>
    <scope>NUCLEOTIDE SEQUENCE [LARGE SCALE GENOMIC DNA]</scope>
    <source>
        <strain evidence="2">Phi19:1</strain>
    </source>
</reference>
<keyword evidence="1" id="KW-0472">Membrane</keyword>
<dbReference type="RefSeq" id="YP_008241711.1">
    <property type="nucleotide sequence ID" value="NC_021799.1"/>
</dbReference>
<sequence length="61" mass="6772">MSKNNSNGGAGVLGILGVLFVGLKLANVIDWSWWYVTMPFWIGLPIAVIFLVIIIILENRK</sequence>
<evidence type="ECO:0000256" key="1">
    <source>
        <dbReference type="SAM" id="Phobius"/>
    </source>
</evidence>
<keyword evidence="1" id="KW-1133">Transmembrane helix</keyword>
<feature type="transmembrane region" description="Helical" evidence="1">
    <location>
        <begin position="40"/>
        <end position="57"/>
    </location>
</feature>